<comment type="caution">
    <text evidence="3">The sequence shown here is derived from an EMBL/GenBank/DDBJ whole genome shotgun (WGS) entry which is preliminary data.</text>
</comment>
<keyword evidence="4" id="KW-1185">Reference proteome</keyword>
<dbReference type="GO" id="GO:0016491">
    <property type="term" value="F:oxidoreductase activity"/>
    <property type="evidence" value="ECO:0007669"/>
    <property type="project" value="UniProtKB-KW"/>
</dbReference>
<dbReference type="InterPro" id="IPR036291">
    <property type="entry name" value="NAD(P)-bd_dom_sf"/>
</dbReference>
<accession>A0A286UT18</accession>
<dbReference type="Gene3D" id="3.40.50.720">
    <property type="entry name" value="NAD(P)-binding Rossmann-like Domain"/>
    <property type="match status" value="1"/>
</dbReference>
<dbReference type="InParanoid" id="A0A286UT18"/>
<dbReference type="Proteomes" id="UP000217199">
    <property type="component" value="Unassembled WGS sequence"/>
</dbReference>
<dbReference type="SUPFAM" id="SSF51735">
    <property type="entry name" value="NAD(P)-binding Rossmann-fold domains"/>
    <property type="match status" value="1"/>
</dbReference>
<evidence type="ECO:0000256" key="1">
    <source>
        <dbReference type="ARBA" id="ARBA00006484"/>
    </source>
</evidence>
<dbReference type="OrthoDB" id="37659at2759"/>
<gene>
    <name evidence="3" type="ORF">PNOK_0271000</name>
</gene>
<evidence type="ECO:0000313" key="3">
    <source>
        <dbReference type="EMBL" id="PAV22753.1"/>
    </source>
</evidence>
<comment type="similarity">
    <text evidence="1">Belongs to the short-chain dehydrogenases/reductases (SDR) family.</text>
</comment>
<dbReference type="Pfam" id="PF00106">
    <property type="entry name" value="adh_short"/>
    <property type="match status" value="1"/>
</dbReference>
<sequence>MVGINDSKCVLVIGATSGIGRALALAIHALESKPIIIVAGRRQARLDEIATDNDKDYRLKSVCVDISAGKDALKKFVESILEEYPKLDTVVFAAGIQRSLNFAKVDDIVLDDIYDEFNVNYLSITVLIYHFLPHLRKLAAGDNHVSWFQSVPRTNVHVMEILPPLVESELHDQQGTTEYLSKRWMPLKEFTKHAMEGLGRGDLNIVVPDTRIYWEKVEKERIEISKENAKRIRQILEV</sequence>
<keyword evidence="2" id="KW-0560">Oxidoreductase</keyword>
<dbReference type="EMBL" id="NBII01000002">
    <property type="protein sequence ID" value="PAV22753.1"/>
    <property type="molecule type" value="Genomic_DNA"/>
</dbReference>
<evidence type="ECO:0000313" key="4">
    <source>
        <dbReference type="Proteomes" id="UP000217199"/>
    </source>
</evidence>
<dbReference type="STRING" id="2282107.A0A286UT18"/>
<proteinExistence type="inferred from homology"/>
<dbReference type="PANTHER" id="PTHR43669:SF3">
    <property type="entry name" value="ALCOHOL DEHYDROGENASE, PUTATIVE (AFU_ORTHOLOGUE AFUA_3G03445)-RELATED"/>
    <property type="match status" value="1"/>
</dbReference>
<organism evidence="3 4">
    <name type="scientific">Pyrrhoderma noxium</name>
    <dbReference type="NCBI Taxonomy" id="2282107"/>
    <lineage>
        <taxon>Eukaryota</taxon>
        <taxon>Fungi</taxon>
        <taxon>Dikarya</taxon>
        <taxon>Basidiomycota</taxon>
        <taxon>Agaricomycotina</taxon>
        <taxon>Agaricomycetes</taxon>
        <taxon>Hymenochaetales</taxon>
        <taxon>Hymenochaetaceae</taxon>
        <taxon>Pyrrhoderma</taxon>
    </lineage>
</organism>
<dbReference type="InterPro" id="IPR002347">
    <property type="entry name" value="SDR_fam"/>
</dbReference>
<dbReference type="PANTHER" id="PTHR43669">
    <property type="entry name" value="5-KETO-D-GLUCONATE 5-REDUCTASE"/>
    <property type="match status" value="1"/>
</dbReference>
<dbReference type="PRINTS" id="PR00081">
    <property type="entry name" value="GDHRDH"/>
</dbReference>
<evidence type="ECO:0000256" key="2">
    <source>
        <dbReference type="ARBA" id="ARBA00023002"/>
    </source>
</evidence>
<dbReference type="AlphaFoldDB" id="A0A286UT18"/>
<name>A0A286UT18_9AGAM</name>
<reference evidence="3 4" key="1">
    <citation type="journal article" date="2017" name="Mol. Ecol.">
        <title>Comparative and population genomic landscape of Phellinus noxius: A hypervariable fungus causing root rot in trees.</title>
        <authorList>
            <person name="Chung C.L."/>
            <person name="Lee T.J."/>
            <person name="Akiba M."/>
            <person name="Lee H.H."/>
            <person name="Kuo T.H."/>
            <person name="Liu D."/>
            <person name="Ke H.M."/>
            <person name="Yokoi T."/>
            <person name="Roa M.B."/>
            <person name="Lu M.J."/>
            <person name="Chang Y.Y."/>
            <person name="Ann P.J."/>
            <person name="Tsai J.N."/>
            <person name="Chen C.Y."/>
            <person name="Tzean S.S."/>
            <person name="Ota Y."/>
            <person name="Hattori T."/>
            <person name="Sahashi N."/>
            <person name="Liou R.F."/>
            <person name="Kikuchi T."/>
            <person name="Tsai I.J."/>
        </authorList>
    </citation>
    <scope>NUCLEOTIDE SEQUENCE [LARGE SCALE GENOMIC DNA]</scope>
    <source>
        <strain evidence="3 4">FFPRI411160</strain>
    </source>
</reference>
<protein>
    <submittedName>
        <fullName evidence="3">NAD P-binding protein</fullName>
    </submittedName>
</protein>